<evidence type="ECO:0000313" key="2">
    <source>
        <dbReference type="EMBL" id="HCT56266.1"/>
    </source>
</evidence>
<name>A0A3D4V569_9BACT</name>
<reference evidence="2 3" key="1">
    <citation type="journal article" date="2018" name="Nat. Biotechnol.">
        <title>A standardized bacterial taxonomy based on genome phylogeny substantially revises the tree of life.</title>
        <authorList>
            <person name="Parks D.H."/>
            <person name="Chuvochina M."/>
            <person name="Waite D.W."/>
            <person name="Rinke C."/>
            <person name="Skarshewski A."/>
            <person name="Chaumeil P.A."/>
            <person name="Hugenholtz P."/>
        </authorList>
    </citation>
    <scope>NUCLEOTIDE SEQUENCE [LARGE SCALE GENOMIC DNA]</scope>
    <source>
        <strain evidence="2">UBA8844</strain>
    </source>
</reference>
<dbReference type="EMBL" id="DPIY01000004">
    <property type="protein sequence ID" value="HCT56266.1"/>
    <property type="molecule type" value="Genomic_DNA"/>
</dbReference>
<dbReference type="Proteomes" id="UP000264071">
    <property type="component" value="Unassembled WGS sequence"/>
</dbReference>
<organism evidence="2 3">
    <name type="scientific">Gemmatimonas aurantiaca</name>
    <dbReference type="NCBI Taxonomy" id="173480"/>
    <lineage>
        <taxon>Bacteria</taxon>
        <taxon>Pseudomonadati</taxon>
        <taxon>Gemmatimonadota</taxon>
        <taxon>Gemmatimonadia</taxon>
        <taxon>Gemmatimonadales</taxon>
        <taxon>Gemmatimonadaceae</taxon>
        <taxon>Gemmatimonas</taxon>
    </lineage>
</organism>
<protein>
    <submittedName>
        <fullName evidence="2">GxxExxY protein</fullName>
    </submittedName>
</protein>
<sequence>MHAALSEAVIRCAYDVRRQLRPGLAEVLYRRALVLELEEQRLSVKTEVPYAVWYRGQVIGTYRADVVVDERIIVEVKHVDRLVQAHRDQLHNYLRIAELRVGLLVNFGVRSEVRRVENWQFGDSVPPARLMPMEGEGIGRELEWIEGLPAGRRCAARTQHEGKGKQQGTAKIGQKQKIEIENNQRPEGNR</sequence>
<evidence type="ECO:0000313" key="3">
    <source>
        <dbReference type="Proteomes" id="UP000264071"/>
    </source>
</evidence>
<evidence type="ECO:0000256" key="1">
    <source>
        <dbReference type="SAM" id="MobiDB-lite"/>
    </source>
</evidence>
<dbReference type="AlphaFoldDB" id="A0A3D4V569"/>
<feature type="compositionally biased region" description="Basic and acidic residues" evidence="1">
    <location>
        <begin position="176"/>
        <end position="190"/>
    </location>
</feature>
<gene>
    <name evidence="2" type="ORF">DGD08_03530</name>
</gene>
<proteinExistence type="predicted"/>
<dbReference type="NCBIfam" id="TIGR04256">
    <property type="entry name" value="GxxExxY"/>
    <property type="match status" value="1"/>
</dbReference>
<dbReference type="InterPro" id="IPR026350">
    <property type="entry name" value="GxxExxY"/>
</dbReference>
<accession>A0A3D4V569</accession>
<comment type="caution">
    <text evidence="2">The sequence shown here is derived from an EMBL/GenBank/DDBJ whole genome shotgun (WGS) entry which is preliminary data.</text>
</comment>
<dbReference type="Pfam" id="PF13366">
    <property type="entry name" value="PDDEXK_3"/>
    <property type="match status" value="1"/>
</dbReference>
<feature type="region of interest" description="Disordered" evidence="1">
    <location>
        <begin position="156"/>
        <end position="190"/>
    </location>
</feature>